<name>A0A7M1XLE9_9SPIR</name>
<dbReference type="SUPFAM" id="SSF52540">
    <property type="entry name" value="P-loop containing nucleoside triphosphate hydrolases"/>
    <property type="match status" value="1"/>
</dbReference>
<dbReference type="InterPro" id="IPR027417">
    <property type="entry name" value="P-loop_NTPase"/>
</dbReference>
<evidence type="ECO:0000313" key="2">
    <source>
        <dbReference type="Proteomes" id="UP000593591"/>
    </source>
</evidence>
<sequence length="561" mass="65680">MERIDLKQILLNFLDENDSKSILIDGPWGCGKTYETKEFIKSSKKVKIYYLSLFGLESIDEINTALYEQTKKRTKIIKHGALLISKAIKVFPVIPDISEALEYQIGSTSSLKVKKKSIIVFDDLERLSKEINYIDLMGYINSLYLSGCRVICLISSKNIEESRRKEFFEFKEKVFDRVYQIPGFNEKIVNEIFADLQLPDIFEIYDVFDNNIRLVQKTKVFYKKVKDRIDASDRKHIDFSDLSILKACAVTINISLKLYEYSPVKNDFIYEDYKKMYGEELAGNISYFYYLMEYKKIPRFMDVVISLISAFNYQDYNLFDEIFFIPEVNSTLIAEKEDDIFDNEFYYLSDEHKQDYINQFIKLISSDFTWTNKHTTILTSILIYSSYIFSDNQIEKIVKLTKGIDGFDENFRTKLGLSGKEEYKKCEYFINKMISSRNHFKNNELISQFSKYVSEKDYNNMIIAVGRYGKYESDVKNGFLNYLVGNSFFLPDISGDIDHDSWSYCHAIAKFANENGKIDEFLAALKNMHNGSKTESELDRCNALVHYNFGRDLSPDELEMM</sequence>
<proteinExistence type="predicted"/>
<dbReference type="KEGG" id="trc:DYE49_03815"/>
<gene>
    <name evidence="1" type="ORF">DYE49_03815</name>
</gene>
<dbReference type="AlphaFoldDB" id="A0A7M1XLE9"/>
<organism evidence="1 2">
    <name type="scientific">Treponema rectale</name>
    <dbReference type="NCBI Taxonomy" id="744512"/>
    <lineage>
        <taxon>Bacteria</taxon>
        <taxon>Pseudomonadati</taxon>
        <taxon>Spirochaetota</taxon>
        <taxon>Spirochaetia</taxon>
        <taxon>Spirochaetales</taxon>
        <taxon>Treponemataceae</taxon>
        <taxon>Treponema</taxon>
    </lineage>
</organism>
<dbReference type="Gene3D" id="3.40.50.300">
    <property type="entry name" value="P-loop containing nucleotide triphosphate hydrolases"/>
    <property type="match status" value="1"/>
</dbReference>
<dbReference type="EMBL" id="CP031517">
    <property type="protein sequence ID" value="QOS39631.1"/>
    <property type="molecule type" value="Genomic_DNA"/>
</dbReference>
<dbReference type="Proteomes" id="UP000593591">
    <property type="component" value="Chromosome"/>
</dbReference>
<evidence type="ECO:0000313" key="1">
    <source>
        <dbReference type="EMBL" id="QOS39631.1"/>
    </source>
</evidence>
<evidence type="ECO:0008006" key="3">
    <source>
        <dbReference type="Google" id="ProtNLM"/>
    </source>
</evidence>
<protein>
    <recommendedName>
        <fullName evidence="3">KAP NTPase domain-containing protein</fullName>
    </recommendedName>
</protein>
<accession>A0A7M1XLE9</accession>
<reference evidence="1 2" key="1">
    <citation type="submission" date="2018-08" db="EMBL/GenBank/DDBJ databases">
        <title>The first complete genome of Treponema rectale (CHPAT), a commensal spirochete of the bovine rectum.</title>
        <authorList>
            <person name="Staton G.J."/>
            <person name="Clegg S.R."/>
            <person name="Carter S.D."/>
            <person name="Radford A.D."/>
            <person name="Darby A."/>
            <person name="Hall N."/>
            <person name="Birtles R.J."/>
            <person name="Evans N.J."/>
        </authorList>
    </citation>
    <scope>NUCLEOTIDE SEQUENCE [LARGE SCALE GENOMIC DNA]</scope>
    <source>
        <strain evidence="1 2">CHPA</strain>
    </source>
</reference>